<dbReference type="OrthoDB" id="10448741at2759"/>
<proteinExistence type="predicted"/>
<name>A0A8T3DFG1_9TELE</name>
<comment type="caution">
    <text evidence="1">The sequence shown here is derived from an EMBL/GenBank/DDBJ whole genome shotgun (WGS) entry which is preliminary data.</text>
</comment>
<accession>A0A8T3DFG1</accession>
<dbReference type="Proteomes" id="UP000829720">
    <property type="component" value="Unassembled WGS sequence"/>
</dbReference>
<keyword evidence="2" id="KW-1185">Reference proteome</keyword>
<reference evidence="1" key="1">
    <citation type="submission" date="2021-01" db="EMBL/GenBank/DDBJ databases">
        <authorList>
            <person name="Zahm M."/>
            <person name="Roques C."/>
            <person name="Cabau C."/>
            <person name="Klopp C."/>
            <person name="Donnadieu C."/>
            <person name="Jouanno E."/>
            <person name="Lampietro C."/>
            <person name="Louis A."/>
            <person name="Herpin A."/>
            <person name="Echchiki A."/>
            <person name="Berthelot C."/>
            <person name="Parey E."/>
            <person name="Roest-Crollius H."/>
            <person name="Braasch I."/>
            <person name="Postlethwait J."/>
            <person name="Bobe J."/>
            <person name="Montfort J."/>
            <person name="Bouchez O."/>
            <person name="Begum T."/>
            <person name="Mejri S."/>
            <person name="Adams A."/>
            <person name="Chen W.-J."/>
            <person name="Guiguen Y."/>
        </authorList>
    </citation>
    <scope>NUCLEOTIDE SEQUENCE</scope>
    <source>
        <tissue evidence="1">Blood</tissue>
    </source>
</reference>
<organism evidence="1 2">
    <name type="scientific">Albula goreensis</name>
    <dbReference type="NCBI Taxonomy" id="1534307"/>
    <lineage>
        <taxon>Eukaryota</taxon>
        <taxon>Metazoa</taxon>
        <taxon>Chordata</taxon>
        <taxon>Craniata</taxon>
        <taxon>Vertebrata</taxon>
        <taxon>Euteleostomi</taxon>
        <taxon>Actinopterygii</taxon>
        <taxon>Neopterygii</taxon>
        <taxon>Teleostei</taxon>
        <taxon>Albuliformes</taxon>
        <taxon>Albulidae</taxon>
        <taxon>Albula</taxon>
    </lineage>
</organism>
<evidence type="ECO:0000313" key="1">
    <source>
        <dbReference type="EMBL" id="KAI1895551.1"/>
    </source>
</evidence>
<sequence>MLKPLATTKNGLYRYQAQEHKDLIRSLELECRYCQRGIEQQLRQYRKHRAAVTQRQKKEAKAGWIYLGNGGPPQLQGEEKRSNESMTFGITETRAFWSPVELSVIRREGVPRSR</sequence>
<dbReference type="AlphaFoldDB" id="A0A8T3DFG1"/>
<gene>
    <name evidence="1" type="ORF">AGOR_G00107410</name>
</gene>
<protein>
    <submittedName>
        <fullName evidence="1">Uncharacterized protein</fullName>
    </submittedName>
</protein>
<dbReference type="EMBL" id="JAERUA010000009">
    <property type="protein sequence ID" value="KAI1895551.1"/>
    <property type="molecule type" value="Genomic_DNA"/>
</dbReference>
<evidence type="ECO:0000313" key="2">
    <source>
        <dbReference type="Proteomes" id="UP000829720"/>
    </source>
</evidence>